<dbReference type="PANTHER" id="PTHR30050">
    <property type="entry name" value="CHROMOSOMAL REPLICATION INITIATOR PROTEIN DNAA"/>
    <property type="match status" value="1"/>
</dbReference>
<dbReference type="GO" id="GO:0005524">
    <property type="term" value="F:ATP binding"/>
    <property type="evidence" value="ECO:0007669"/>
    <property type="project" value="InterPro"/>
</dbReference>
<dbReference type="Gene3D" id="3.40.50.300">
    <property type="entry name" value="P-loop containing nucleotide triphosphate hydrolases"/>
    <property type="match status" value="1"/>
</dbReference>
<reference evidence="2" key="1">
    <citation type="submission" date="2019-08" db="EMBL/GenBank/DDBJ databases">
        <authorList>
            <person name="Kucharzyk K."/>
            <person name="Murdoch R.W."/>
            <person name="Higgins S."/>
            <person name="Loffler F."/>
        </authorList>
    </citation>
    <scope>NUCLEOTIDE SEQUENCE</scope>
</reference>
<dbReference type="SUPFAM" id="SSF52540">
    <property type="entry name" value="P-loop containing nucleoside triphosphate hydrolases"/>
    <property type="match status" value="1"/>
</dbReference>
<dbReference type="InterPro" id="IPR002611">
    <property type="entry name" value="IstB_ATP-bd"/>
</dbReference>
<dbReference type="Pfam" id="PF01695">
    <property type="entry name" value="IstB_IS21"/>
    <property type="match status" value="1"/>
</dbReference>
<sequence>MGASGNGKTWIANAFGIQACRQFRKVKYIRLPELIDELALAKYEADGSYHKLIKKYTKIELLIIDEWLLMELSLEDSVHIFEIIEARLKQTSTIFCSQFSPEGWHEKIKHTQLADAILDRIKHNSHQIIVDGEVSMRERHGLEGMK</sequence>
<evidence type="ECO:0000313" key="2">
    <source>
        <dbReference type="EMBL" id="MPM27999.1"/>
    </source>
</evidence>
<proteinExistence type="predicted"/>
<organism evidence="2">
    <name type="scientific">bioreactor metagenome</name>
    <dbReference type="NCBI Taxonomy" id="1076179"/>
    <lineage>
        <taxon>unclassified sequences</taxon>
        <taxon>metagenomes</taxon>
        <taxon>ecological metagenomes</taxon>
    </lineage>
</organism>
<dbReference type="GO" id="GO:0006260">
    <property type="term" value="P:DNA replication"/>
    <property type="evidence" value="ECO:0007669"/>
    <property type="project" value="TreeGrafter"/>
</dbReference>
<dbReference type="AlphaFoldDB" id="A0A644YI45"/>
<feature type="domain" description="IstB-like ATP-binding" evidence="1">
    <location>
        <begin position="1"/>
        <end position="141"/>
    </location>
</feature>
<dbReference type="InterPro" id="IPR027417">
    <property type="entry name" value="P-loop_NTPase"/>
</dbReference>
<dbReference type="EMBL" id="VSSQ01005136">
    <property type="protein sequence ID" value="MPM27999.1"/>
    <property type="molecule type" value="Genomic_DNA"/>
</dbReference>
<dbReference type="PANTHER" id="PTHR30050:SF4">
    <property type="entry name" value="ATP-BINDING PROTEIN RV3427C IN INSERTION SEQUENCE-RELATED"/>
    <property type="match status" value="1"/>
</dbReference>
<gene>
    <name evidence="2" type="ORF">SDC9_74516</name>
</gene>
<protein>
    <submittedName>
        <fullName evidence="2">IS21 family transposase ISRsp2</fullName>
    </submittedName>
</protein>
<name>A0A644YI45_9ZZZZ</name>
<comment type="caution">
    <text evidence="2">The sequence shown here is derived from an EMBL/GenBank/DDBJ whole genome shotgun (WGS) entry which is preliminary data.</text>
</comment>
<evidence type="ECO:0000259" key="1">
    <source>
        <dbReference type="Pfam" id="PF01695"/>
    </source>
</evidence>
<accession>A0A644YI45</accession>